<sequence length="323" mass="34833">MSDLIERYLAAVGRALPEGQRADIVAELRDELLSAVEAREAELGRPLTVGEAEALLLERGNPLVVAGRFRQVQYLVGPEMFPMWWAVLKVVLGVVAAVYVVAIALEIAFQNSDGAIRVALPGVFTTLMTAFGSVTLAAVAAERLGWARALYRWTPRDLPPPRAKARSTFEIVTEIGLEIVFLLWWFGLIRFSNLVPWGELEVELSAAWATFFWPVALYSVVELAINLLALARPGWTGVHAALSVGRGLLGAAILIPLLRAGNWVSVSSAKLSAERALEVQANIDLVVRVSLGVALIAVLVKLALDASAAWRAFRTGGGVAHLA</sequence>
<evidence type="ECO:0000313" key="2">
    <source>
        <dbReference type="EMBL" id="RAK65582.1"/>
    </source>
</evidence>
<dbReference type="Proteomes" id="UP000249524">
    <property type="component" value="Unassembled WGS sequence"/>
</dbReference>
<keyword evidence="3" id="KW-1185">Reference proteome</keyword>
<feature type="transmembrane region" description="Helical" evidence="1">
    <location>
        <begin position="211"/>
        <end position="231"/>
    </location>
</feature>
<dbReference type="RefSeq" id="WP_111276178.1">
    <property type="nucleotide sequence ID" value="NZ_QFYS01000004.1"/>
</dbReference>
<comment type="caution">
    <text evidence="2">The sequence shown here is derived from an EMBL/GenBank/DDBJ whole genome shotgun (WGS) entry which is preliminary data.</text>
</comment>
<keyword evidence="1" id="KW-0472">Membrane</keyword>
<keyword evidence="1" id="KW-0812">Transmembrane</keyword>
<evidence type="ECO:0000256" key="1">
    <source>
        <dbReference type="SAM" id="Phobius"/>
    </source>
</evidence>
<feature type="transmembrane region" description="Helical" evidence="1">
    <location>
        <begin position="243"/>
        <end position="265"/>
    </location>
</feature>
<feature type="transmembrane region" description="Helical" evidence="1">
    <location>
        <begin position="90"/>
        <end position="109"/>
    </location>
</feature>
<feature type="transmembrane region" description="Helical" evidence="1">
    <location>
        <begin position="285"/>
        <end position="304"/>
    </location>
</feature>
<protein>
    <submittedName>
        <fullName evidence="2">Uncharacterized protein</fullName>
    </submittedName>
</protein>
<name>A0A328BE17_9CAUL</name>
<proteinExistence type="predicted"/>
<dbReference type="EMBL" id="QFYS01000004">
    <property type="protein sequence ID" value="RAK65582.1"/>
    <property type="molecule type" value="Genomic_DNA"/>
</dbReference>
<feature type="transmembrane region" description="Helical" evidence="1">
    <location>
        <begin position="115"/>
        <end position="141"/>
    </location>
</feature>
<dbReference type="OrthoDB" id="116789at2"/>
<feature type="transmembrane region" description="Helical" evidence="1">
    <location>
        <begin position="171"/>
        <end position="191"/>
    </location>
</feature>
<gene>
    <name evidence="2" type="ORF">DJ019_11525</name>
</gene>
<keyword evidence="1" id="KW-1133">Transmembrane helix</keyword>
<dbReference type="AlphaFoldDB" id="A0A328BE17"/>
<organism evidence="2 3">
    <name type="scientific">Phenylobacterium kunshanense</name>
    <dbReference type="NCBI Taxonomy" id="1445034"/>
    <lineage>
        <taxon>Bacteria</taxon>
        <taxon>Pseudomonadati</taxon>
        <taxon>Pseudomonadota</taxon>
        <taxon>Alphaproteobacteria</taxon>
        <taxon>Caulobacterales</taxon>
        <taxon>Caulobacteraceae</taxon>
        <taxon>Phenylobacterium</taxon>
    </lineage>
</organism>
<reference evidence="2 3" key="1">
    <citation type="submission" date="2018-05" db="EMBL/GenBank/DDBJ databases">
        <authorList>
            <person name="Lanie J.A."/>
            <person name="Ng W.-L."/>
            <person name="Kazmierczak K.M."/>
            <person name="Andrzejewski T.M."/>
            <person name="Davidsen T.M."/>
            <person name="Wayne K.J."/>
            <person name="Tettelin H."/>
            <person name="Glass J.I."/>
            <person name="Rusch D."/>
            <person name="Podicherti R."/>
            <person name="Tsui H.-C.T."/>
            <person name="Winkler M.E."/>
        </authorList>
    </citation>
    <scope>NUCLEOTIDE SEQUENCE [LARGE SCALE GENOMIC DNA]</scope>
    <source>
        <strain evidence="2 3">BUT-10</strain>
    </source>
</reference>
<evidence type="ECO:0000313" key="3">
    <source>
        <dbReference type="Proteomes" id="UP000249524"/>
    </source>
</evidence>
<accession>A0A328BE17</accession>